<evidence type="ECO:0000313" key="3">
    <source>
        <dbReference type="Proteomes" id="UP000305948"/>
    </source>
</evidence>
<feature type="compositionally biased region" description="Basic residues" evidence="1">
    <location>
        <begin position="274"/>
        <end position="284"/>
    </location>
</feature>
<reference evidence="2 3" key="1">
    <citation type="journal article" date="2019" name="Nat. Ecol. Evol.">
        <title>Megaphylogeny resolves global patterns of mushroom evolution.</title>
        <authorList>
            <person name="Varga T."/>
            <person name="Krizsan K."/>
            <person name="Foldi C."/>
            <person name="Dima B."/>
            <person name="Sanchez-Garcia M."/>
            <person name="Sanchez-Ramirez S."/>
            <person name="Szollosi G.J."/>
            <person name="Szarkandi J.G."/>
            <person name="Papp V."/>
            <person name="Albert L."/>
            <person name="Andreopoulos W."/>
            <person name="Angelini C."/>
            <person name="Antonin V."/>
            <person name="Barry K.W."/>
            <person name="Bougher N.L."/>
            <person name="Buchanan P."/>
            <person name="Buyck B."/>
            <person name="Bense V."/>
            <person name="Catcheside P."/>
            <person name="Chovatia M."/>
            <person name="Cooper J."/>
            <person name="Damon W."/>
            <person name="Desjardin D."/>
            <person name="Finy P."/>
            <person name="Geml J."/>
            <person name="Haridas S."/>
            <person name="Hughes K."/>
            <person name="Justo A."/>
            <person name="Karasinski D."/>
            <person name="Kautmanova I."/>
            <person name="Kiss B."/>
            <person name="Kocsube S."/>
            <person name="Kotiranta H."/>
            <person name="LaButti K.M."/>
            <person name="Lechner B.E."/>
            <person name="Liimatainen K."/>
            <person name="Lipzen A."/>
            <person name="Lukacs Z."/>
            <person name="Mihaltcheva S."/>
            <person name="Morgado L.N."/>
            <person name="Niskanen T."/>
            <person name="Noordeloos M.E."/>
            <person name="Ohm R.A."/>
            <person name="Ortiz-Santana B."/>
            <person name="Ovrebo C."/>
            <person name="Racz N."/>
            <person name="Riley R."/>
            <person name="Savchenko A."/>
            <person name="Shiryaev A."/>
            <person name="Soop K."/>
            <person name="Spirin V."/>
            <person name="Szebenyi C."/>
            <person name="Tomsovsky M."/>
            <person name="Tulloss R.E."/>
            <person name="Uehling J."/>
            <person name="Grigoriev I.V."/>
            <person name="Vagvolgyi C."/>
            <person name="Papp T."/>
            <person name="Martin F.M."/>
            <person name="Miettinen O."/>
            <person name="Hibbett D.S."/>
            <person name="Nagy L.G."/>
        </authorList>
    </citation>
    <scope>NUCLEOTIDE SEQUENCE [LARGE SCALE GENOMIC DNA]</scope>
    <source>
        <strain evidence="2 3">OMC1185</strain>
    </source>
</reference>
<keyword evidence="3" id="KW-1185">Reference proteome</keyword>
<name>A0A5C3MQB2_9AGAM</name>
<evidence type="ECO:0000313" key="2">
    <source>
        <dbReference type="EMBL" id="TFK47589.1"/>
    </source>
</evidence>
<evidence type="ECO:0000256" key="1">
    <source>
        <dbReference type="SAM" id="MobiDB-lite"/>
    </source>
</evidence>
<dbReference type="STRING" id="5364.A0A5C3MQB2"/>
<gene>
    <name evidence="2" type="ORF">OE88DRAFT_1665816</name>
</gene>
<accession>A0A5C3MQB2</accession>
<feature type="region of interest" description="Disordered" evidence="1">
    <location>
        <begin position="252"/>
        <end position="302"/>
    </location>
</feature>
<proteinExistence type="predicted"/>
<protein>
    <submittedName>
        <fullName evidence="2">Uncharacterized protein</fullName>
    </submittedName>
</protein>
<dbReference type="EMBL" id="ML213523">
    <property type="protein sequence ID" value="TFK47589.1"/>
    <property type="molecule type" value="Genomic_DNA"/>
</dbReference>
<dbReference type="Proteomes" id="UP000305948">
    <property type="component" value="Unassembled WGS sequence"/>
</dbReference>
<dbReference type="OrthoDB" id="3351042at2759"/>
<feature type="region of interest" description="Disordered" evidence="1">
    <location>
        <begin position="1"/>
        <end position="24"/>
    </location>
</feature>
<dbReference type="AlphaFoldDB" id="A0A5C3MQB2"/>
<organism evidence="2 3">
    <name type="scientific">Heliocybe sulcata</name>
    <dbReference type="NCBI Taxonomy" id="5364"/>
    <lineage>
        <taxon>Eukaryota</taxon>
        <taxon>Fungi</taxon>
        <taxon>Dikarya</taxon>
        <taxon>Basidiomycota</taxon>
        <taxon>Agaricomycotina</taxon>
        <taxon>Agaricomycetes</taxon>
        <taxon>Gloeophyllales</taxon>
        <taxon>Gloeophyllaceae</taxon>
        <taxon>Heliocybe</taxon>
    </lineage>
</organism>
<feature type="compositionally biased region" description="Pro residues" evidence="1">
    <location>
        <begin position="285"/>
        <end position="294"/>
    </location>
</feature>
<sequence length="461" mass="49910">MAVTKASELAPIDPESVPKGEEQKTSSWLARKVVGSMTGRIVMSTYESLRAAGTSVVCLSPWGDSSWIVLPCIRFRDLAVETVTVATGGTAAIATPVMGPISDVVTSSIADSILVEVGLNAGFDLATTAADDLVFGDTTDLLLPVHSKRLETTNVKELLITLKYKHTVTDASLGFFRSSMHRDSSLFSNVKDYIAVEKGWFSPYLFASGRRPVIPRVMKPDVVFCHGPYLPGDYRVGQTLLAESASVISFCPAPPSNPESTSQVQERKGIASKLHMRNPMKRSHTPPPSEPSPDSPQEQVSPTPRRLVILIVGLKPHRKLWTTSQRPDEAVVRYQLLNGCPAIVVPAKVGAPLVAWDAMTLEQLWKVPLPSDNEAKAELNDGAQSGGHFKGVVDVLFEYVDLCVDWDRIVLPKGATKGTERDALRSALALVVAAGIRGGESKEVKKQIDAQRSGVAIWRIP</sequence>